<dbReference type="InterPro" id="IPR003917">
    <property type="entry name" value="NADH_UbQ_OxRdtase_chain2"/>
</dbReference>
<evidence type="ECO:0000256" key="9">
    <source>
        <dbReference type="ARBA" id="ARBA00022792"/>
    </source>
</evidence>
<geneLocation type="mitochondrion" evidence="20"/>
<dbReference type="RefSeq" id="YP_007025099.1">
    <property type="nucleotide sequence ID" value="NC_019595.1"/>
</dbReference>
<dbReference type="PRINTS" id="PR01436">
    <property type="entry name" value="NADHDHGNASE2"/>
</dbReference>
<reference evidence="20" key="1">
    <citation type="journal article" date="2012" name="PLoS ONE">
        <title>Comparative mitogenomic analysis of damsel bugs representing three tribes in the family Nabidae (Insecta: Hemiptera).</title>
        <authorList>
            <person name="Li H."/>
            <person name="Liu H.Y."/>
            <person name="Song F."/>
            <person name="Shi A.M."/>
            <person name="Zhou X.G."/>
            <person name="Cai W.Z."/>
        </authorList>
    </citation>
    <scope>NUCLEOTIDE SEQUENCE</scope>
</reference>
<evidence type="ECO:0000256" key="2">
    <source>
        <dbReference type="ARBA" id="ARBA00004448"/>
    </source>
</evidence>
<comment type="catalytic activity">
    <reaction evidence="17 18">
        <text>a ubiquinone + NADH + 5 H(+)(in) = a ubiquinol + NAD(+) + 4 H(+)(out)</text>
        <dbReference type="Rhea" id="RHEA:29091"/>
        <dbReference type="Rhea" id="RHEA-COMP:9565"/>
        <dbReference type="Rhea" id="RHEA-COMP:9566"/>
        <dbReference type="ChEBI" id="CHEBI:15378"/>
        <dbReference type="ChEBI" id="CHEBI:16389"/>
        <dbReference type="ChEBI" id="CHEBI:17976"/>
        <dbReference type="ChEBI" id="CHEBI:57540"/>
        <dbReference type="ChEBI" id="CHEBI:57945"/>
        <dbReference type="EC" id="7.1.1.2"/>
    </reaction>
</comment>
<feature type="transmembrane region" description="Helical" evidence="18">
    <location>
        <begin position="267"/>
        <end position="287"/>
    </location>
</feature>
<keyword evidence="8 18" id="KW-0812">Transmembrane</keyword>
<feature type="transmembrane region" description="Helical" evidence="18">
    <location>
        <begin position="90"/>
        <end position="112"/>
    </location>
</feature>
<dbReference type="AlphaFoldDB" id="K7NBH0"/>
<evidence type="ECO:0000256" key="3">
    <source>
        <dbReference type="ARBA" id="ARBA00007012"/>
    </source>
</evidence>
<dbReference type="EMBL" id="JF907591">
    <property type="protein sequence ID" value="AEI53342.1"/>
    <property type="molecule type" value="Genomic_DNA"/>
</dbReference>
<keyword evidence="6" id="KW-0813">Transport</keyword>
<evidence type="ECO:0000256" key="13">
    <source>
        <dbReference type="ARBA" id="ARBA00023027"/>
    </source>
</evidence>
<dbReference type="Pfam" id="PF00361">
    <property type="entry name" value="Proton_antipo_M"/>
    <property type="match status" value="1"/>
</dbReference>
<feature type="transmembrane region" description="Helical" evidence="18">
    <location>
        <begin position="27"/>
        <end position="45"/>
    </location>
</feature>
<evidence type="ECO:0000256" key="17">
    <source>
        <dbReference type="ARBA" id="ARBA00049551"/>
    </source>
</evidence>
<evidence type="ECO:0000256" key="12">
    <source>
        <dbReference type="ARBA" id="ARBA00022989"/>
    </source>
</evidence>
<keyword evidence="7 18" id="KW-0679">Respiratory chain</keyword>
<proteinExistence type="inferred from homology"/>
<feature type="domain" description="NADH:quinone oxidoreductase/Mrp antiporter transmembrane" evidence="19">
    <location>
        <begin position="23"/>
        <end position="282"/>
    </location>
</feature>
<evidence type="ECO:0000256" key="7">
    <source>
        <dbReference type="ARBA" id="ARBA00022660"/>
    </source>
</evidence>
<keyword evidence="16 18" id="KW-0472">Membrane</keyword>
<dbReference type="InterPro" id="IPR050175">
    <property type="entry name" value="Complex_I_Subunit_2"/>
</dbReference>
<keyword evidence="13 18" id="KW-0520">NAD</keyword>
<evidence type="ECO:0000256" key="18">
    <source>
        <dbReference type="RuleBase" id="RU003403"/>
    </source>
</evidence>
<gene>
    <name evidence="20" type="primary">ND2</name>
</gene>
<keyword evidence="10 18" id="KW-1278">Translocase</keyword>
<protein>
    <recommendedName>
        <fullName evidence="5 18">NADH-ubiquinone oxidoreductase chain 2</fullName>
        <ecNumber evidence="4 18">7.1.1.2</ecNumber>
    </recommendedName>
</protein>
<evidence type="ECO:0000259" key="19">
    <source>
        <dbReference type="Pfam" id="PF00361"/>
    </source>
</evidence>
<dbReference type="GO" id="GO:0006120">
    <property type="term" value="P:mitochondrial electron transport, NADH to ubiquinone"/>
    <property type="evidence" value="ECO:0007669"/>
    <property type="project" value="InterPro"/>
</dbReference>
<feature type="transmembrane region" description="Helical" evidence="18">
    <location>
        <begin position="5"/>
        <end position="21"/>
    </location>
</feature>
<dbReference type="GeneID" id="14048560"/>
<evidence type="ECO:0000256" key="11">
    <source>
        <dbReference type="ARBA" id="ARBA00022982"/>
    </source>
</evidence>
<accession>K7NBH0</accession>
<evidence type="ECO:0000256" key="5">
    <source>
        <dbReference type="ARBA" id="ARBA00021008"/>
    </source>
</evidence>
<comment type="similarity">
    <text evidence="3 18">Belongs to the complex I subunit 2 family.</text>
</comment>
<dbReference type="GO" id="GO:0005743">
    <property type="term" value="C:mitochondrial inner membrane"/>
    <property type="evidence" value="ECO:0007669"/>
    <property type="project" value="UniProtKB-SubCell"/>
</dbReference>
<dbReference type="InterPro" id="IPR001750">
    <property type="entry name" value="ND/Mrp_TM"/>
</dbReference>
<name>K7NBH0_9HEMI</name>
<sequence>MKNSSMTMFITIITMSVMMILNSNNWINIWIGLEINMMAFIPMIYKVKNHLTSESCMMYFLIQSMGSMILLCMILITNTLMMTEMMINTIMSNILIMSMAIKMGVPPFHFWMPEVMNKMNWIKCLMLMTLQKIPLLFTMSLINPTIIMMVLIITSVIMGAMGGLNHTSLRKMMAYSSMNHMGWMMSCIIINKNLWILYMMMYIIITIPLMMWLNYYKLYYINQISMTASTLVSKMTLLINMMSMGGMPPFTGFYMKWMVIKSFTIMNMQFMIVIMIMCSLLTLFYYIRMMSPMFLMHYSMNNWMIKYYSYKFMLTIMFIVNMIMPAAMYIIM</sequence>
<dbReference type="PANTHER" id="PTHR46552">
    <property type="entry name" value="NADH-UBIQUINONE OXIDOREDUCTASE CHAIN 2"/>
    <property type="match status" value="1"/>
</dbReference>
<evidence type="ECO:0000256" key="1">
    <source>
        <dbReference type="ARBA" id="ARBA00003257"/>
    </source>
</evidence>
<evidence type="ECO:0000256" key="16">
    <source>
        <dbReference type="ARBA" id="ARBA00023136"/>
    </source>
</evidence>
<keyword evidence="15 18" id="KW-0496">Mitochondrion</keyword>
<evidence type="ECO:0000256" key="10">
    <source>
        <dbReference type="ARBA" id="ARBA00022967"/>
    </source>
</evidence>
<evidence type="ECO:0000256" key="6">
    <source>
        <dbReference type="ARBA" id="ARBA00022448"/>
    </source>
</evidence>
<evidence type="ECO:0000256" key="15">
    <source>
        <dbReference type="ARBA" id="ARBA00023128"/>
    </source>
</evidence>
<evidence type="ECO:0000256" key="14">
    <source>
        <dbReference type="ARBA" id="ARBA00023075"/>
    </source>
</evidence>
<dbReference type="PANTHER" id="PTHR46552:SF1">
    <property type="entry name" value="NADH-UBIQUINONE OXIDOREDUCTASE CHAIN 2"/>
    <property type="match status" value="1"/>
</dbReference>
<evidence type="ECO:0000256" key="8">
    <source>
        <dbReference type="ARBA" id="ARBA00022692"/>
    </source>
</evidence>
<comment type="function">
    <text evidence="18">Core subunit of the mitochondrial membrane respiratory chain NADH dehydrogenase (Complex I) which catalyzes electron transfer from NADH through the respiratory chain, using ubiquinone as an electron acceptor. Essential for the catalytic activity and assembly of complex I.</text>
</comment>
<comment type="subcellular location">
    <subcellularLocation>
        <location evidence="2 18">Mitochondrion inner membrane</location>
        <topology evidence="2 18">Multi-pass membrane protein</topology>
    </subcellularLocation>
</comment>
<comment type="function">
    <text evidence="1">Core subunit of the mitochondrial membrane respiratory chain NADH dehydrogenase (Complex I) that is believed to belong to the minimal assembly required for catalysis. Complex I functions in the transfer of electrons from NADH to the respiratory chain. The immediate electron acceptor for the enzyme is believed to be ubiquinone.</text>
</comment>
<organism evidence="20">
    <name type="scientific">Gorpis annulatus</name>
    <dbReference type="NCBI Taxonomy" id="696245"/>
    <lineage>
        <taxon>Eukaryota</taxon>
        <taxon>Metazoa</taxon>
        <taxon>Ecdysozoa</taxon>
        <taxon>Arthropoda</taxon>
        <taxon>Hexapoda</taxon>
        <taxon>Insecta</taxon>
        <taxon>Pterygota</taxon>
        <taxon>Neoptera</taxon>
        <taxon>Paraneoptera</taxon>
        <taxon>Hemiptera</taxon>
        <taxon>Heteroptera</taxon>
        <taxon>Panheteroptera</taxon>
        <taxon>Cimicomorpha</taxon>
        <taxon>Nabidae</taxon>
        <taxon>Nabinae</taxon>
        <taxon>Gorpis</taxon>
    </lineage>
</organism>
<feature type="transmembrane region" description="Helical" evidence="18">
    <location>
        <begin position="57"/>
        <end position="78"/>
    </location>
</feature>
<feature type="transmembrane region" description="Helical" evidence="18">
    <location>
        <begin position="195"/>
        <end position="215"/>
    </location>
</feature>
<keyword evidence="14 18" id="KW-0830">Ubiquinone</keyword>
<evidence type="ECO:0000313" key="20">
    <source>
        <dbReference type="EMBL" id="AEI53342.1"/>
    </source>
</evidence>
<keyword evidence="11 18" id="KW-0249">Electron transport</keyword>
<feature type="transmembrane region" description="Helical" evidence="18">
    <location>
        <begin position="307"/>
        <end position="331"/>
    </location>
</feature>
<dbReference type="EC" id="7.1.1.2" evidence="4 18"/>
<feature type="transmembrane region" description="Helical" evidence="18">
    <location>
        <begin position="235"/>
        <end position="255"/>
    </location>
</feature>
<dbReference type="GO" id="GO:0008137">
    <property type="term" value="F:NADH dehydrogenase (ubiquinone) activity"/>
    <property type="evidence" value="ECO:0007669"/>
    <property type="project" value="UniProtKB-EC"/>
</dbReference>
<feature type="transmembrane region" description="Helical" evidence="18">
    <location>
        <begin position="133"/>
        <end position="160"/>
    </location>
</feature>
<evidence type="ECO:0000256" key="4">
    <source>
        <dbReference type="ARBA" id="ARBA00012944"/>
    </source>
</evidence>
<keyword evidence="12 18" id="KW-1133">Transmembrane helix</keyword>
<dbReference type="CTD" id="4536"/>
<keyword evidence="9 18" id="KW-0999">Mitochondrion inner membrane</keyword>